<feature type="region of interest" description="Disordered" evidence="8">
    <location>
        <begin position="986"/>
        <end position="1008"/>
    </location>
</feature>
<evidence type="ECO:0000256" key="7">
    <source>
        <dbReference type="PROSITE-ProRule" id="PRU00385"/>
    </source>
</evidence>
<dbReference type="GO" id="GO:0031965">
    <property type="term" value="C:nuclear membrane"/>
    <property type="evidence" value="ECO:0007669"/>
    <property type="project" value="UniProtKB-SubCell"/>
</dbReference>
<feature type="region of interest" description="Disordered" evidence="8">
    <location>
        <begin position="399"/>
        <end position="454"/>
    </location>
</feature>
<evidence type="ECO:0000313" key="11">
    <source>
        <dbReference type="Proteomes" id="UP000820818"/>
    </source>
</evidence>
<feature type="domain" description="KASH" evidence="9">
    <location>
        <begin position="1410"/>
        <end position="1465"/>
    </location>
</feature>
<feature type="compositionally biased region" description="Polar residues" evidence="8">
    <location>
        <begin position="1"/>
        <end position="16"/>
    </location>
</feature>
<reference evidence="10 11" key="1">
    <citation type="submission" date="2022-05" db="EMBL/GenBank/DDBJ databases">
        <title>A multi-omics perspective on studying reproductive biology in Daphnia sinensis.</title>
        <authorList>
            <person name="Jia J."/>
        </authorList>
    </citation>
    <scope>NUCLEOTIDE SEQUENCE [LARGE SCALE GENOMIC DNA]</scope>
    <source>
        <strain evidence="10 11">WSL</strain>
    </source>
</reference>
<accession>A0AAD5KKI1</accession>
<feature type="compositionally biased region" description="Low complexity" evidence="8">
    <location>
        <begin position="847"/>
        <end position="864"/>
    </location>
</feature>
<feature type="compositionally biased region" description="Polar residues" evidence="8">
    <location>
        <begin position="149"/>
        <end position="162"/>
    </location>
</feature>
<dbReference type="PANTHER" id="PTHR21524:SF5">
    <property type="entry name" value="SPECTRIN REPEAT CONTAINING NUCLEAR ENVELOPE PROTEIN 2"/>
    <property type="match status" value="1"/>
</dbReference>
<name>A0AAD5KKI1_9CRUS</name>
<feature type="region of interest" description="Disordered" evidence="8">
    <location>
        <begin position="579"/>
        <end position="602"/>
    </location>
</feature>
<dbReference type="Gene3D" id="1.20.58.60">
    <property type="match status" value="1"/>
</dbReference>
<feature type="region of interest" description="Disordered" evidence="8">
    <location>
        <begin position="623"/>
        <end position="719"/>
    </location>
</feature>
<feature type="region of interest" description="Disordered" evidence="8">
    <location>
        <begin position="847"/>
        <end position="867"/>
    </location>
</feature>
<feature type="compositionally biased region" description="Low complexity" evidence="8">
    <location>
        <begin position="907"/>
        <end position="916"/>
    </location>
</feature>
<feature type="region of interest" description="Disordered" evidence="8">
    <location>
        <begin position="895"/>
        <end position="922"/>
    </location>
</feature>
<keyword evidence="6" id="KW-0539">Nucleus</keyword>
<feature type="compositionally biased region" description="Low complexity" evidence="8">
    <location>
        <begin position="780"/>
        <end position="799"/>
    </location>
</feature>
<dbReference type="GO" id="GO:0048471">
    <property type="term" value="C:perinuclear region of cytoplasm"/>
    <property type="evidence" value="ECO:0007669"/>
    <property type="project" value="TreeGrafter"/>
</dbReference>
<dbReference type="GO" id="GO:0019894">
    <property type="term" value="F:kinesin binding"/>
    <property type="evidence" value="ECO:0007669"/>
    <property type="project" value="TreeGrafter"/>
</dbReference>
<comment type="similarity">
    <text evidence="2">Belongs to the nesprin family.</text>
</comment>
<feature type="compositionally biased region" description="Basic residues" evidence="8">
    <location>
        <begin position="800"/>
        <end position="811"/>
    </location>
</feature>
<evidence type="ECO:0000256" key="2">
    <source>
        <dbReference type="ARBA" id="ARBA00008619"/>
    </source>
</evidence>
<dbReference type="Proteomes" id="UP000820818">
    <property type="component" value="Linkage Group LG8"/>
</dbReference>
<feature type="region of interest" description="Disordered" evidence="8">
    <location>
        <begin position="1"/>
        <end position="67"/>
    </location>
</feature>
<evidence type="ECO:0000313" key="10">
    <source>
        <dbReference type="EMBL" id="KAI9553989.1"/>
    </source>
</evidence>
<comment type="subcellular location">
    <subcellularLocation>
        <location evidence="1">Nucleus membrane</location>
    </subcellularLocation>
</comment>
<keyword evidence="3 7" id="KW-0812">Transmembrane</keyword>
<dbReference type="InterPro" id="IPR012315">
    <property type="entry name" value="KASH"/>
</dbReference>
<gene>
    <name evidence="10" type="ORF">GHT06_019260</name>
</gene>
<dbReference type="PANTHER" id="PTHR21524">
    <property type="entry name" value="SPECTRIN REPEAT CONTAINING NUCLEAR ENVELOPE PROTEIN 2"/>
    <property type="match status" value="1"/>
</dbReference>
<dbReference type="GO" id="GO:0007010">
    <property type="term" value="P:cytoskeleton organization"/>
    <property type="evidence" value="ECO:0007669"/>
    <property type="project" value="TreeGrafter"/>
</dbReference>
<dbReference type="PROSITE" id="PS51049">
    <property type="entry name" value="KASH"/>
    <property type="match status" value="1"/>
</dbReference>
<evidence type="ECO:0000256" key="5">
    <source>
        <dbReference type="ARBA" id="ARBA00023136"/>
    </source>
</evidence>
<proteinExistence type="inferred from homology"/>
<dbReference type="Pfam" id="PF10541">
    <property type="entry name" value="KASH"/>
    <property type="match status" value="1"/>
</dbReference>
<evidence type="ECO:0000256" key="3">
    <source>
        <dbReference type="ARBA" id="ARBA00022692"/>
    </source>
</evidence>
<keyword evidence="4" id="KW-1133">Transmembrane helix</keyword>
<protein>
    <recommendedName>
        <fullName evidence="9">KASH domain-containing protein</fullName>
    </recommendedName>
</protein>
<keyword evidence="11" id="KW-1185">Reference proteome</keyword>
<dbReference type="GO" id="GO:0007097">
    <property type="term" value="P:nuclear migration"/>
    <property type="evidence" value="ECO:0007669"/>
    <property type="project" value="TreeGrafter"/>
</dbReference>
<evidence type="ECO:0000256" key="8">
    <source>
        <dbReference type="SAM" id="MobiDB-lite"/>
    </source>
</evidence>
<feature type="compositionally biased region" description="Basic and acidic residues" evidence="8">
    <location>
        <begin position="467"/>
        <end position="476"/>
    </location>
</feature>
<feature type="topological domain" description="Perinuclear space" evidence="7">
    <location>
        <begin position="1440"/>
        <end position="1465"/>
    </location>
</feature>
<keyword evidence="5 7" id="KW-0472">Membrane</keyword>
<feature type="compositionally biased region" description="Basic residues" evidence="8">
    <location>
        <begin position="989"/>
        <end position="1004"/>
    </location>
</feature>
<dbReference type="GO" id="GO:0006997">
    <property type="term" value="P:nucleus organization"/>
    <property type="evidence" value="ECO:0007669"/>
    <property type="project" value="TreeGrafter"/>
</dbReference>
<evidence type="ECO:0000256" key="4">
    <source>
        <dbReference type="ARBA" id="ARBA00022989"/>
    </source>
</evidence>
<sequence length="1465" mass="160073">MSTSNGFRDGDQTSSAGRGPSAKAAPAWHHQQSVKDPLEDVFLKPMEKPWKSPPPASGGKPNSVSAPLAMQMNSSTPLHFNSAVALSPGNMSASTTRMSLDLFHKNAFRYHMEQPSRPSLTTDFALSALKNSFSMSSLSQTCHPGGAGTPSSDTPPSAVPQTPDVTARLKWERPFNSLTRLKERGAGRVHWRRSFGASPLNVKEDATVNVPGAAGQHSANADWLGNADYTFLMSCDLIESCRSLNGEMSWDNGDLEHLRMAEMGGRSTVTNNQSVAVGCQTDAEVNIPDLQLQLRLLREWLKRMENKVPKLVLRPKWTRETLDRRIASYKRLKREIDGHSAEFGAACQRCASWNPRLGRLLENRYHRLLLRILEWTYHLEALAKKPPEFWNGRRAAISSPESEVGLPRKQARLDDSSPSHINQKAGQKVKNEHTGGMRQSNAEGGLSPPLPAAVPVSARTNMGVYEFKHPDTDSENSRPPNTPSVEEDVNGSPRKRSNLSDGLLVRSNDSSENEWIYSPNTSGRVADEIDNHELTVRKKLSFESEEDNDSSSKSWYQYSSSESDWLHGAGLELDEASEMEESLLPPHSVSADLPEESAHKDAGRVYNKEKVHKLVTEAEQMVSMSGEACRSKNRKPEARYSNPEVVHNSECDASSELTSEGETDGEDVQEAPGSSGRRSATLNRTFLVPASAETAEASPVVMRTRQRIKPQRPLSFSGLSGTLGALSSNAEGASGRWAASETALNHLTSSPARSPCLSGARPLMCHASTQKDRLSPSTEALGSSLAALSSSGSVSAGGRQRQRRHSARLRNKMSLSRRGGEHDAQMLLGGPNDSCVSLQSSRLSASAASASSSGEGSSAGAGSQRSRRVVKSCTLTRLVDATAQLPVVNSPLAIAQTSPLKPPPPSSNSSPRSAPSDLELGLGHVDETSNFSEQAWDNYVDRYASEAYSEDPPDAESARRLLEFGEDYRNDLDSLSDCPSSLSADLRGFRPHNLPKRSPPKRPKGFGTADRSALTELRLLDSDSDVDDLVHVVETSASQYTIALNTFHKVVSSTRLEPSQYAELLATCRTNLQCLQTILSHLKMSADEHALKPVRDLIEKWAKLDAEVAPLFQDGLQQRQLQQQVQSVRNKLLELEALVLDTGVDGDLQLNLKKIHHIRAQVDAEKESLLQVNVDVHSYMAQQPPTEDGVNLKEDVDGLYHMWEGLVKKVSEKEALLEDAEKTWKEFQELLLTLKAEIAADQKKVWSYFDLQSTDSSQPGPAAALDACQSSKWMENWSSTQMSVQCDSGISSGSDGEFISLSEREKRLHSLRQLARKLETALAPGNAALTRINRTLDQTQQDLILLHSQLSQLPPPPVKVVSTTSSTLVVSSTPPVKEISVQTDPLLAPKKKHRRVGVVASTAAACQSAVPYWWRIVRAALPFHLALVALLLAACVMEPSCCNYLNTFGSSLVPKLSYLGGPPPI</sequence>
<dbReference type="EMBL" id="WJBH02000008">
    <property type="protein sequence ID" value="KAI9553989.1"/>
    <property type="molecule type" value="Genomic_DNA"/>
</dbReference>
<evidence type="ECO:0000256" key="6">
    <source>
        <dbReference type="ARBA" id="ARBA00023242"/>
    </source>
</evidence>
<feature type="region of interest" description="Disordered" evidence="8">
    <location>
        <begin position="768"/>
        <end position="835"/>
    </location>
</feature>
<feature type="compositionally biased region" description="Acidic residues" evidence="8">
    <location>
        <begin position="659"/>
        <end position="669"/>
    </location>
</feature>
<feature type="compositionally biased region" description="Basic and acidic residues" evidence="8">
    <location>
        <begin position="36"/>
        <end position="50"/>
    </location>
</feature>
<feature type="region of interest" description="Disordered" evidence="8">
    <location>
        <begin position="467"/>
        <end position="523"/>
    </location>
</feature>
<feature type="region of interest" description="Disordered" evidence="8">
    <location>
        <begin position="137"/>
        <end position="162"/>
    </location>
</feature>
<evidence type="ECO:0000256" key="1">
    <source>
        <dbReference type="ARBA" id="ARBA00004126"/>
    </source>
</evidence>
<comment type="caution">
    <text evidence="10">The sequence shown here is derived from an EMBL/GenBank/DDBJ whole genome shotgun (WGS) entry which is preliminary data.</text>
</comment>
<evidence type="ECO:0000259" key="9">
    <source>
        <dbReference type="PROSITE" id="PS51049"/>
    </source>
</evidence>
<organism evidence="10 11">
    <name type="scientific">Daphnia sinensis</name>
    <dbReference type="NCBI Taxonomy" id="1820382"/>
    <lineage>
        <taxon>Eukaryota</taxon>
        <taxon>Metazoa</taxon>
        <taxon>Ecdysozoa</taxon>
        <taxon>Arthropoda</taxon>
        <taxon>Crustacea</taxon>
        <taxon>Branchiopoda</taxon>
        <taxon>Diplostraca</taxon>
        <taxon>Cladocera</taxon>
        <taxon>Anomopoda</taxon>
        <taxon>Daphniidae</taxon>
        <taxon>Daphnia</taxon>
        <taxon>Daphnia similis group</taxon>
    </lineage>
</organism>
<feature type="topological domain" description="Cytoplasmic" evidence="7">
    <location>
        <begin position="1"/>
        <end position="1418"/>
    </location>
</feature>
<dbReference type="SMART" id="SM01249">
    <property type="entry name" value="KASH"/>
    <property type="match status" value="1"/>
</dbReference>